<reference evidence="6 7" key="1">
    <citation type="submission" date="2020-09" db="EMBL/GenBank/DDBJ databases">
        <title>novel species in genus Nocardioides.</title>
        <authorList>
            <person name="Zhang G."/>
        </authorList>
    </citation>
    <scope>NUCLEOTIDE SEQUENCE [LARGE SCALE GENOMIC DNA]</scope>
    <source>
        <strain evidence="6 7">19197</strain>
    </source>
</reference>
<feature type="region of interest" description="Disordered" evidence="4">
    <location>
        <begin position="102"/>
        <end position="127"/>
    </location>
</feature>
<evidence type="ECO:0000256" key="4">
    <source>
        <dbReference type="SAM" id="MobiDB-lite"/>
    </source>
</evidence>
<keyword evidence="3" id="KW-0804">Transcription</keyword>
<organism evidence="6 7">
    <name type="scientific">Nocardioides hwasunensis</name>
    <dbReference type="NCBI Taxonomy" id="397258"/>
    <lineage>
        <taxon>Bacteria</taxon>
        <taxon>Bacillati</taxon>
        <taxon>Actinomycetota</taxon>
        <taxon>Actinomycetes</taxon>
        <taxon>Propionibacteriales</taxon>
        <taxon>Nocardioidaceae</taxon>
        <taxon>Nocardioides</taxon>
    </lineage>
</organism>
<dbReference type="EMBL" id="JACXYY010000003">
    <property type="protein sequence ID" value="MBD3914912.1"/>
    <property type="molecule type" value="Genomic_DNA"/>
</dbReference>
<comment type="caution">
    <text evidence="6">The sequence shown here is derived from an EMBL/GenBank/DDBJ whole genome shotgun (WGS) entry which is preliminary data.</text>
</comment>
<dbReference type="Gene3D" id="1.10.1740.10">
    <property type="match status" value="1"/>
</dbReference>
<dbReference type="InterPro" id="IPR039425">
    <property type="entry name" value="RNA_pol_sigma-70-like"/>
</dbReference>
<dbReference type="Proteomes" id="UP000649289">
    <property type="component" value="Unassembled WGS sequence"/>
</dbReference>
<evidence type="ECO:0000256" key="2">
    <source>
        <dbReference type="ARBA" id="ARBA00023082"/>
    </source>
</evidence>
<protein>
    <submittedName>
        <fullName evidence="6">RNA polymerase subunit sigma</fullName>
    </submittedName>
</protein>
<accession>A0ABR8MG29</accession>
<dbReference type="PANTHER" id="PTHR43133:SF66">
    <property type="entry name" value="ECF RNA POLYMERASE SIGMA FACTOR SIGK"/>
    <property type="match status" value="1"/>
</dbReference>
<evidence type="ECO:0000259" key="5">
    <source>
        <dbReference type="Pfam" id="PF04542"/>
    </source>
</evidence>
<dbReference type="SUPFAM" id="SSF88946">
    <property type="entry name" value="Sigma2 domain of RNA polymerase sigma factors"/>
    <property type="match status" value="1"/>
</dbReference>
<evidence type="ECO:0000313" key="6">
    <source>
        <dbReference type="EMBL" id="MBD3914912.1"/>
    </source>
</evidence>
<sequence length="187" mass="19853">MRRRPPLAATGPDPRLDAEAGWLTRAGSGDAAAFADLYDVMSSRVYGTVLVLVGDPVQAEETTLAVFLDVWRTSASFDPGRGSAASWVMTIAHRHAVLCARARRDDGPRPRGSADTASGTTAPRPRRSTVVAALDELPAAQRHAVDLAWFDGHPSADTAPPEHRPALLRSALLALRDRLAGVDAESA</sequence>
<name>A0ABR8MG29_9ACTN</name>
<keyword evidence="2" id="KW-0731">Sigma factor</keyword>
<evidence type="ECO:0000313" key="7">
    <source>
        <dbReference type="Proteomes" id="UP000649289"/>
    </source>
</evidence>
<gene>
    <name evidence="6" type="ORF">IEZ25_09825</name>
</gene>
<dbReference type="RefSeq" id="WP_191199200.1">
    <property type="nucleotide sequence ID" value="NZ_BAAAPA010000004.1"/>
</dbReference>
<dbReference type="InterPro" id="IPR013325">
    <property type="entry name" value="RNA_pol_sigma_r2"/>
</dbReference>
<keyword evidence="7" id="KW-1185">Reference proteome</keyword>
<proteinExistence type="predicted"/>
<dbReference type="InterPro" id="IPR007627">
    <property type="entry name" value="RNA_pol_sigma70_r2"/>
</dbReference>
<evidence type="ECO:0000256" key="3">
    <source>
        <dbReference type="ARBA" id="ARBA00023163"/>
    </source>
</evidence>
<feature type="domain" description="RNA polymerase sigma-70 region 2" evidence="5">
    <location>
        <begin position="39"/>
        <end position="96"/>
    </location>
</feature>
<dbReference type="PANTHER" id="PTHR43133">
    <property type="entry name" value="RNA POLYMERASE ECF-TYPE SIGMA FACTO"/>
    <property type="match status" value="1"/>
</dbReference>
<dbReference type="Pfam" id="PF04542">
    <property type="entry name" value="Sigma70_r2"/>
    <property type="match status" value="1"/>
</dbReference>
<evidence type="ECO:0000256" key="1">
    <source>
        <dbReference type="ARBA" id="ARBA00023015"/>
    </source>
</evidence>
<keyword evidence="1" id="KW-0805">Transcription regulation</keyword>